<dbReference type="SUPFAM" id="SSF53649">
    <property type="entry name" value="Alkaline phosphatase-like"/>
    <property type="match status" value="1"/>
</dbReference>
<evidence type="ECO:0000256" key="1">
    <source>
        <dbReference type="ARBA" id="ARBA00008779"/>
    </source>
</evidence>
<reference evidence="6 7" key="1">
    <citation type="submission" date="2019-08" db="EMBL/GenBank/DDBJ databases">
        <title>In-depth cultivation of the pig gut microbiome towards novel bacterial diversity and tailored functional studies.</title>
        <authorList>
            <person name="Wylensek D."/>
            <person name="Hitch T.C.A."/>
            <person name="Clavel T."/>
        </authorList>
    </citation>
    <scope>NUCLEOTIDE SEQUENCE [LARGE SCALE GENOMIC DNA]</scope>
    <source>
        <strain evidence="6 7">WCA3-601-WT-6J</strain>
    </source>
</reference>
<dbReference type="CDD" id="cd16149">
    <property type="entry name" value="sulfatase_like"/>
    <property type="match status" value="1"/>
</dbReference>
<name>A0A6I2UAG0_9FIRM</name>
<dbReference type="PROSITE" id="PS00523">
    <property type="entry name" value="SULFATASE_1"/>
    <property type="match status" value="1"/>
</dbReference>
<evidence type="ECO:0000256" key="2">
    <source>
        <dbReference type="ARBA" id="ARBA00022723"/>
    </source>
</evidence>
<protein>
    <submittedName>
        <fullName evidence="6">Sulfatase-like hydrolase/transferase</fullName>
    </submittedName>
</protein>
<evidence type="ECO:0000313" key="6">
    <source>
        <dbReference type="EMBL" id="MST92370.1"/>
    </source>
</evidence>
<evidence type="ECO:0000259" key="5">
    <source>
        <dbReference type="Pfam" id="PF00884"/>
    </source>
</evidence>
<dbReference type="GO" id="GO:0004065">
    <property type="term" value="F:arylsulfatase activity"/>
    <property type="evidence" value="ECO:0007669"/>
    <property type="project" value="TreeGrafter"/>
</dbReference>
<dbReference type="PANTHER" id="PTHR42693:SF53">
    <property type="entry name" value="ENDO-4-O-SULFATASE"/>
    <property type="match status" value="1"/>
</dbReference>
<sequence length="471" mass="52502">MTYPNILFILADDLGCWSLGYTGNQDAITPHLDGMARQGMVIQNFFCASPVCSPARATLLTGRMPSVHGVLDWLDGGNMSTAGAFPVEYLREFRGYTDYLHEVGYQCALSGKWHLGDSMRPQKGFGHWYAHQYGGGSYQDAPMIRDGIPVHEPGYITHAITRDAVEFLHRRDPARPFYLSVHYTAPHTPWLQGHPRRYLELYRDCTFDSCPMLPRHPWQIDFEEFDQDRLAMLRGYFAATTAMDEGVGQLLDTLDEEGLAGNTLVVFTSDNGFNCGHHGIWGKGNGTNPINMYESSIKVPFLARMPGTVPAGTQLQGLYSAYDVFPTLLDFAGVSHTETHLPGHSFAQLLRGAPEPPSEGEDGPGVVVYDEYGAVRALRGTRWKYIRRWPTGPDELYDLLDDPDECQNLVDKADRTLVHCLQKRLDNWFAGNCRPQTDGRFAGVTGAGQLKVHTAVGFEPGSFNPQYSALR</sequence>
<dbReference type="AlphaFoldDB" id="A0A6I2UAG0"/>
<comment type="caution">
    <text evidence="6">The sequence shown here is derived from an EMBL/GenBank/DDBJ whole genome shotgun (WGS) entry which is preliminary data.</text>
</comment>
<keyword evidence="6" id="KW-0808">Transferase</keyword>
<organism evidence="6 7">
    <name type="scientific">Ruthenibacterium lactatiformans</name>
    <dbReference type="NCBI Taxonomy" id="1550024"/>
    <lineage>
        <taxon>Bacteria</taxon>
        <taxon>Bacillati</taxon>
        <taxon>Bacillota</taxon>
        <taxon>Clostridia</taxon>
        <taxon>Eubacteriales</taxon>
        <taxon>Oscillospiraceae</taxon>
        <taxon>Ruthenibacterium</taxon>
    </lineage>
</organism>
<dbReference type="InterPro" id="IPR017850">
    <property type="entry name" value="Alkaline_phosphatase_core_sf"/>
</dbReference>
<dbReference type="Pfam" id="PF00884">
    <property type="entry name" value="Sulfatase"/>
    <property type="match status" value="1"/>
</dbReference>
<dbReference type="Proteomes" id="UP000431913">
    <property type="component" value="Unassembled WGS sequence"/>
</dbReference>
<keyword evidence="4" id="KW-0106">Calcium</keyword>
<evidence type="ECO:0000313" key="7">
    <source>
        <dbReference type="Proteomes" id="UP000431913"/>
    </source>
</evidence>
<dbReference type="InterPro" id="IPR050738">
    <property type="entry name" value="Sulfatase"/>
</dbReference>
<evidence type="ECO:0000256" key="3">
    <source>
        <dbReference type="ARBA" id="ARBA00022801"/>
    </source>
</evidence>
<keyword evidence="2" id="KW-0479">Metal-binding</keyword>
<dbReference type="Gene3D" id="3.40.720.10">
    <property type="entry name" value="Alkaline Phosphatase, subunit A"/>
    <property type="match status" value="1"/>
</dbReference>
<evidence type="ECO:0000256" key="4">
    <source>
        <dbReference type="ARBA" id="ARBA00022837"/>
    </source>
</evidence>
<gene>
    <name evidence="6" type="ORF">FYJ76_10555</name>
</gene>
<dbReference type="RefSeq" id="WP_055079448.1">
    <property type="nucleotide sequence ID" value="NZ_CAUEXJ010000076.1"/>
</dbReference>
<keyword evidence="3 6" id="KW-0378">Hydrolase</keyword>
<dbReference type="InterPro" id="IPR024607">
    <property type="entry name" value="Sulfatase_CS"/>
</dbReference>
<dbReference type="GO" id="GO:0016740">
    <property type="term" value="F:transferase activity"/>
    <property type="evidence" value="ECO:0007669"/>
    <property type="project" value="UniProtKB-KW"/>
</dbReference>
<proteinExistence type="inferred from homology"/>
<dbReference type="EMBL" id="VUNJ01000010">
    <property type="protein sequence ID" value="MST92370.1"/>
    <property type="molecule type" value="Genomic_DNA"/>
</dbReference>
<dbReference type="InterPro" id="IPR000917">
    <property type="entry name" value="Sulfatase_N"/>
</dbReference>
<dbReference type="GO" id="GO:0046872">
    <property type="term" value="F:metal ion binding"/>
    <property type="evidence" value="ECO:0007669"/>
    <property type="project" value="UniProtKB-KW"/>
</dbReference>
<accession>A0A6I2UAG0</accession>
<comment type="similarity">
    <text evidence="1">Belongs to the sulfatase family.</text>
</comment>
<dbReference type="PANTHER" id="PTHR42693">
    <property type="entry name" value="ARYLSULFATASE FAMILY MEMBER"/>
    <property type="match status" value="1"/>
</dbReference>
<feature type="domain" description="Sulfatase N-terminal" evidence="5">
    <location>
        <begin position="4"/>
        <end position="334"/>
    </location>
</feature>